<dbReference type="OrthoDB" id="2017782at2759"/>
<dbReference type="EnsemblMetazoa" id="CapteT131452">
    <property type="protein sequence ID" value="CapteP131452"/>
    <property type="gene ID" value="CapteG131452"/>
</dbReference>
<dbReference type="PANTHER" id="PTHR47059">
    <property type="entry name" value="TETRATRICOPEPTIDE REPEAT PROTEIN 32"/>
    <property type="match status" value="1"/>
</dbReference>
<evidence type="ECO:0000313" key="4">
    <source>
        <dbReference type="Proteomes" id="UP000014760"/>
    </source>
</evidence>
<accession>R7UMY8</accession>
<dbReference type="STRING" id="283909.R7UMY8"/>
<reference evidence="2 4" key="2">
    <citation type="journal article" date="2013" name="Nature">
        <title>Insights into bilaterian evolution from three spiralian genomes.</title>
        <authorList>
            <person name="Simakov O."/>
            <person name="Marletaz F."/>
            <person name="Cho S.J."/>
            <person name="Edsinger-Gonzales E."/>
            <person name="Havlak P."/>
            <person name="Hellsten U."/>
            <person name="Kuo D.H."/>
            <person name="Larsson T."/>
            <person name="Lv J."/>
            <person name="Arendt D."/>
            <person name="Savage R."/>
            <person name="Osoegawa K."/>
            <person name="de Jong P."/>
            <person name="Grimwood J."/>
            <person name="Chapman J.A."/>
            <person name="Shapiro H."/>
            <person name="Aerts A."/>
            <person name="Otillar R.P."/>
            <person name="Terry A.Y."/>
            <person name="Boore J.L."/>
            <person name="Grigoriev I.V."/>
            <person name="Lindberg D.R."/>
            <person name="Seaver E.C."/>
            <person name="Weisblat D.A."/>
            <person name="Putnam N.H."/>
            <person name="Rokhsar D.S."/>
        </authorList>
    </citation>
    <scope>NUCLEOTIDE SEQUENCE</scope>
    <source>
        <strain evidence="2 4">I ESC-2004</strain>
    </source>
</reference>
<evidence type="ECO:0000313" key="2">
    <source>
        <dbReference type="EMBL" id="ELU07458.1"/>
    </source>
</evidence>
<dbReference type="SUPFAM" id="SSF48452">
    <property type="entry name" value="TPR-like"/>
    <property type="match status" value="1"/>
</dbReference>
<dbReference type="PROSITE" id="PS50293">
    <property type="entry name" value="TPR_REGION"/>
    <property type="match status" value="1"/>
</dbReference>
<evidence type="ECO:0000256" key="1">
    <source>
        <dbReference type="PROSITE-ProRule" id="PRU00339"/>
    </source>
</evidence>
<dbReference type="PROSITE" id="PS50005">
    <property type="entry name" value="TPR"/>
    <property type="match status" value="2"/>
</dbReference>
<gene>
    <name evidence="2" type="ORF">CAPTEDRAFT_131452</name>
</gene>
<dbReference type="SMART" id="SM00028">
    <property type="entry name" value="TPR"/>
    <property type="match status" value="2"/>
</dbReference>
<dbReference type="PANTHER" id="PTHR47059:SF1">
    <property type="entry name" value="TETRATRICOPEPTIDE REPEAT PROTEIN 32"/>
    <property type="match status" value="1"/>
</dbReference>
<dbReference type="Gene3D" id="1.25.40.10">
    <property type="entry name" value="Tetratricopeptide repeat domain"/>
    <property type="match status" value="1"/>
</dbReference>
<evidence type="ECO:0000313" key="3">
    <source>
        <dbReference type="EnsemblMetazoa" id="CapteP131452"/>
    </source>
</evidence>
<name>R7UMY8_CAPTE</name>
<proteinExistence type="predicted"/>
<reference evidence="3" key="3">
    <citation type="submission" date="2015-06" db="UniProtKB">
        <authorList>
            <consortium name="EnsemblMetazoa"/>
        </authorList>
    </citation>
    <scope>IDENTIFICATION</scope>
</reference>
<dbReference type="InterPro" id="IPR019734">
    <property type="entry name" value="TPR_rpt"/>
</dbReference>
<dbReference type="EMBL" id="KB299905">
    <property type="protein sequence ID" value="ELU07458.1"/>
    <property type="molecule type" value="Genomic_DNA"/>
</dbReference>
<reference evidence="4" key="1">
    <citation type="submission" date="2012-12" db="EMBL/GenBank/DDBJ databases">
        <authorList>
            <person name="Hellsten U."/>
            <person name="Grimwood J."/>
            <person name="Chapman J.A."/>
            <person name="Shapiro H."/>
            <person name="Aerts A."/>
            <person name="Otillar R.P."/>
            <person name="Terry A.Y."/>
            <person name="Boore J.L."/>
            <person name="Simakov O."/>
            <person name="Marletaz F."/>
            <person name="Cho S.-J."/>
            <person name="Edsinger-Gonzales E."/>
            <person name="Havlak P."/>
            <person name="Kuo D.-H."/>
            <person name="Larsson T."/>
            <person name="Lv J."/>
            <person name="Arendt D."/>
            <person name="Savage R."/>
            <person name="Osoegawa K."/>
            <person name="de Jong P."/>
            <person name="Lindberg D.R."/>
            <person name="Seaver E.C."/>
            <person name="Weisblat D.A."/>
            <person name="Putnam N.H."/>
            <person name="Grigoriev I.V."/>
            <person name="Rokhsar D.S."/>
        </authorList>
    </citation>
    <scope>NUCLEOTIDE SEQUENCE</scope>
    <source>
        <strain evidence="4">I ESC-2004</strain>
    </source>
</reference>
<dbReference type="AlphaFoldDB" id="R7UMY8"/>
<dbReference type="InterPro" id="IPR011990">
    <property type="entry name" value="TPR-like_helical_dom_sf"/>
</dbReference>
<organism evidence="2">
    <name type="scientific">Capitella teleta</name>
    <name type="common">Polychaete worm</name>
    <dbReference type="NCBI Taxonomy" id="283909"/>
    <lineage>
        <taxon>Eukaryota</taxon>
        <taxon>Metazoa</taxon>
        <taxon>Spiralia</taxon>
        <taxon>Lophotrochozoa</taxon>
        <taxon>Annelida</taxon>
        <taxon>Polychaeta</taxon>
        <taxon>Sedentaria</taxon>
        <taxon>Scolecida</taxon>
        <taxon>Capitellidae</taxon>
        <taxon>Capitella</taxon>
    </lineage>
</organism>
<dbReference type="Pfam" id="PF13432">
    <property type="entry name" value="TPR_16"/>
    <property type="match status" value="1"/>
</dbReference>
<feature type="repeat" description="TPR" evidence="1">
    <location>
        <begin position="3"/>
        <end position="36"/>
    </location>
</feature>
<keyword evidence="4" id="KW-1185">Reference proteome</keyword>
<dbReference type="EMBL" id="AMQN01007078">
    <property type="status" value="NOT_ANNOTATED_CDS"/>
    <property type="molecule type" value="Genomic_DNA"/>
</dbReference>
<dbReference type="HOGENOM" id="CLU_151642_1_0_1"/>
<keyword evidence="1" id="KW-0802">TPR repeat</keyword>
<sequence length="87" mass="9947">EIADAYNNRGLARYRQVDFAEAIDDFTQAIKFSPHLAAAYYNRGLIHYRLGRFSTAIEDMDRALSLQPSFESAKLCKQQALRDLTMS</sequence>
<dbReference type="Proteomes" id="UP000014760">
    <property type="component" value="Unassembled WGS sequence"/>
</dbReference>
<dbReference type="OMA" id="ICYRLGY"/>
<protein>
    <submittedName>
        <fullName evidence="2 3">Uncharacterized protein</fullName>
    </submittedName>
</protein>
<feature type="repeat" description="TPR" evidence="1">
    <location>
        <begin position="37"/>
        <end position="70"/>
    </location>
</feature>
<feature type="non-terminal residue" evidence="2">
    <location>
        <position position="1"/>
    </location>
</feature>